<keyword evidence="6 14" id="KW-0732">Signal</keyword>
<name>A0ABV1GZ50_9BACT</name>
<evidence type="ECO:0000256" key="3">
    <source>
        <dbReference type="ARBA" id="ARBA00012976"/>
    </source>
</evidence>
<evidence type="ECO:0000256" key="13">
    <source>
        <dbReference type="ARBA" id="ARBA00043832"/>
    </source>
</evidence>
<evidence type="ECO:0000256" key="12">
    <source>
        <dbReference type="ARBA" id="ARBA00043691"/>
    </source>
</evidence>
<feature type="chain" id="PRO_5045138743" description="Multiple inositol polyphosphate phosphatase 1" evidence="14">
    <location>
        <begin position="27"/>
        <end position="435"/>
    </location>
</feature>
<comment type="caution">
    <text evidence="15">The sequence shown here is derived from an EMBL/GenBank/DDBJ whole genome shotgun (WGS) entry which is preliminary data.</text>
</comment>
<evidence type="ECO:0000256" key="8">
    <source>
        <dbReference type="ARBA" id="ARBA00023136"/>
    </source>
</evidence>
<dbReference type="Gene3D" id="3.40.50.1240">
    <property type="entry name" value="Phosphoglycerate mutase-like"/>
    <property type="match status" value="1"/>
</dbReference>
<comment type="catalytic activity">
    <reaction evidence="12">
        <text>1D-myo-inositol hexakisphosphate + H2O = 1D-myo-inositol 1,2,4,5,6-pentakisphosphate + phosphate</text>
        <dbReference type="Rhea" id="RHEA:16989"/>
        <dbReference type="ChEBI" id="CHEBI:15377"/>
        <dbReference type="ChEBI" id="CHEBI:43474"/>
        <dbReference type="ChEBI" id="CHEBI:57798"/>
        <dbReference type="ChEBI" id="CHEBI:58130"/>
        <dbReference type="EC" id="3.1.3.62"/>
    </reaction>
    <physiologicalReaction direction="left-to-right" evidence="12">
        <dbReference type="Rhea" id="RHEA:16990"/>
    </physiologicalReaction>
</comment>
<evidence type="ECO:0000256" key="9">
    <source>
        <dbReference type="ARBA" id="ARBA00031642"/>
    </source>
</evidence>
<comment type="subcellular location">
    <subcellularLocation>
        <location evidence="1">Membrane</location>
    </subcellularLocation>
</comment>
<dbReference type="SUPFAM" id="SSF53254">
    <property type="entry name" value="Phosphoglycerate mutase-like"/>
    <property type="match status" value="1"/>
</dbReference>
<evidence type="ECO:0000256" key="10">
    <source>
        <dbReference type="ARBA" id="ARBA00043668"/>
    </source>
</evidence>
<dbReference type="EC" id="3.1.3.62" evidence="4"/>
<keyword evidence="16" id="KW-1185">Reference proteome</keyword>
<comment type="catalytic activity">
    <reaction evidence="13">
        <text>(2R)-2,3-bisphosphoglycerate + H2O = (2R)-2-phosphoglycerate + phosphate</text>
        <dbReference type="Rhea" id="RHEA:27381"/>
        <dbReference type="ChEBI" id="CHEBI:15377"/>
        <dbReference type="ChEBI" id="CHEBI:43474"/>
        <dbReference type="ChEBI" id="CHEBI:58248"/>
        <dbReference type="ChEBI" id="CHEBI:58289"/>
        <dbReference type="EC" id="3.1.3.80"/>
    </reaction>
    <physiologicalReaction direction="left-to-right" evidence="13">
        <dbReference type="Rhea" id="RHEA:27382"/>
    </physiologicalReaction>
</comment>
<feature type="signal peptide" evidence="14">
    <location>
        <begin position="1"/>
        <end position="26"/>
    </location>
</feature>
<evidence type="ECO:0000256" key="6">
    <source>
        <dbReference type="ARBA" id="ARBA00022729"/>
    </source>
</evidence>
<protein>
    <recommendedName>
        <fullName evidence="5">Multiple inositol polyphosphate phosphatase 1</fullName>
        <ecNumber evidence="4">3.1.3.62</ecNumber>
        <ecNumber evidence="3">3.1.3.80</ecNumber>
    </recommendedName>
    <alternativeName>
        <fullName evidence="9">2,3-bisphosphoglycerate 3-phosphatase</fullName>
    </alternativeName>
</protein>
<reference evidence="15 16" key="1">
    <citation type="submission" date="2024-03" db="EMBL/GenBank/DDBJ databases">
        <title>Human intestinal bacterial collection.</title>
        <authorList>
            <person name="Pauvert C."/>
            <person name="Hitch T.C.A."/>
            <person name="Clavel T."/>
        </authorList>
    </citation>
    <scope>NUCLEOTIDE SEQUENCE [LARGE SCALE GENOMIC DNA]</scope>
    <source>
        <strain evidence="15 16">CLA-KB-H122</strain>
    </source>
</reference>
<keyword evidence="8" id="KW-0472">Membrane</keyword>
<evidence type="ECO:0000256" key="11">
    <source>
        <dbReference type="ARBA" id="ARBA00043671"/>
    </source>
</evidence>
<evidence type="ECO:0000256" key="2">
    <source>
        <dbReference type="ARBA" id="ARBA00008422"/>
    </source>
</evidence>
<dbReference type="RefSeq" id="WP_278966603.1">
    <property type="nucleotide sequence ID" value="NZ_JBBMFL010000015.1"/>
</dbReference>
<dbReference type="PANTHER" id="PTHR20963:SF8">
    <property type="entry name" value="MULTIPLE INOSITOL POLYPHOSPHATE PHOSPHATASE 1"/>
    <property type="match status" value="1"/>
</dbReference>
<evidence type="ECO:0000256" key="4">
    <source>
        <dbReference type="ARBA" id="ARBA00013040"/>
    </source>
</evidence>
<dbReference type="Proteomes" id="UP001460202">
    <property type="component" value="Unassembled WGS sequence"/>
</dbReference>
<evidence type="ECO:0000313" key="15">
    <source>
        <dbReference type="EMBL" id="MEQ2545701.1"/>
    </source>
</evidence>
<evidence type="ECO:0000313" key="16">
    <source>
        <dbReference type="Proteomes" id="UP001460202"/>
    </source>
</evidence>
<dbReference type="CDD" id="cd07061">
    <property type="entry name" value="HP_HAP_like"/>
    <property type="match status" value="1"/>
</dbReference>
<sequence length="435" mass="47977">MLIMRYFTLKTRLLALSLLAAICAAAQPTPAEFAAHPERSAGIYHSYEYLPGPATPVPAGYEPFYISHYGRHGSRYHSSEKAYDRPLGVLLQASEAGKLTPKGQEVLAKVEALAADAYLRYGDLSPRGTAEHRGIAERMYAAWPEVFSTDGGRVCRVESRSTLVPRCILSMAAFNERLKELNPAITTTRDASGRYLDYMARGNSLVLARKAVAAVADSLSRARLNPDRLVRSLVTDPRAVAEPLELMQDLYMLASIVQDVSHLGIEPFYDIFTDEELYSLWECENALRYMQMGPSARFGDPIVADAGALLRNIVETADEVVRGESDLSASLRFGHDTCITPLLALLGVEGASTRVESLDDVAAVWNAQTVTPMGTNIQFVFFRNPATGDVRVRVLHNERDARLPIPGGPYYPWKELKKHCESLYFTSDSPAPDAD</sequence>
<evidence type="ECO:0000256" key="14">
    <source>
        <dbReference type="SAM" id="SignalP"/>
    </source>
</evidence>
<dbReference type="InterPro" id="IPR029033">
    <property type="entry name" value="His_PPase_superfam"/>
</dbReference>
<comment type="catalytic activity">
    <reaction evidence="11">
        <text>1D-myo-inositol 1,2,4,5,6-pentakisphosphate + H2O = 1D-myo-inositol 1,2,5,6-tetrakisphosphate + phosphate</text>
        <dbReference type="Rhea" id="RHEA:77115"/>
        <dbReference type="ChEBI" id="CHEBI:15377"/>
        <dbReference type="ChEBI" id="CHEBI:43474"/>
        <dbReference type="ChEBI" id="CHEBI:57798"/>
        <dbReference type="ChEBI" id="CHEBI:195535"/>
        <dbReference type="EC" id="3.1.3.62"/>
    </reaction>
    <physiologicalReaction direction="left-to-right" evidence="11">
        <dbReference type="Rhea" id="RHEA:77116"/>
    </physiologicalReaction>
</comment>
<proteinExistence type="inferred from homology"/>
<comment type="catalytic activity">
    <reaction evidence="10">
        <text>1D-myo-inositol 1,2,5,6-tetrakisphosphate + H2O = 1D-myo-inositol 1,2,6-trisphosphate + phosphate</text>
        <dbReference type="Rhea" id="RHEA:77119"/>
        <dbReference type="ChEBI" id="CHEBI:15377"/>
        <dbReference type="ChEBI" id="CHEBI:43474"/>
        <dbReference type="ChEBI" id="CHEBI:195535"/>
        <dbReference type="ChEBI" id="CHEBI:195537"/>
        <dbReference type="EC" id="3.1.3.62"/>
    </reaction>
    <physiologicalReaction direction="left-to-right" evidence="10">
        <dbReference type="Rhea" id="RHEA:77120"/>
    </physiologicalReaction>
</comment>
<gene>
    <name evidence="15" type="ORF">WMO46_12180</name>
</gene>
<dbReference type="EC" id="3.1.3.80" evidence="3"/>
<comment type="similarity">
    <text evidence="2">Belongs to the histidine acid phosphatase family. MINPP1 subfamily.</text>
</comment>
<evidence type="ECO:0000256" key="5">
    <source>
        <dbReference type="ARBA" id="ARBA00018097"/>
    </source>
</evidence>
<dbReference type="PANTHER" id="PTHR20963">
    <property type="entry name" value="MULTIPLE INOSITOL POLYPHOSPHATE PHOSPHATASE-RELATED"/>
    <property type="match status" value="1"/>
</dbReference>
<accession>A0ABV1GZ50</accession>
<dbReference type="InterPro" id="IPR000560">
    <property type="entry name" value="His_Pase_clade-2"/>
</dbReference>
<evidence type="ECO:0000256" key="1">
    <source>
        <dbReference type="ARBA" id="ARBA00004370"/>
    </source>
</evidence>
<keyword evidence="7" id="KW-0378">Hydrolase</keyword>
<dbReference type="Pfam" id="PF00328">
    <property type="entry name" value="His_Phos_2"/>
    <property type="match status" value="1"/>
</dbReference>
<evidence type="ECO:0000256" key="7">
    <source>
        <dbReference type="ARBA" id="ARBA00022801"/>
    </source>
</evidence>
<dbReference type="EMBL" id="JBBMFL010000015">
    <property type="protein sequence ID" value="MEQ2545701.1"/>
    <property type="molecule type" value="Genomic_DNA"/>
</dbReference>
<organism evidence="15 16">
    <name type="scientific">Alistipes intestinihominis</name>
    <dbReference type="NCBI Taxonomy" id="3133172"/>
    <lineage>
        <taxon>Bacteria</taxon>
        <taxon>Pseudomonadati</taxon>
        <taxon>Bacteroidota</taxon>
        <taxon>Bacteroidia</taxon>
        <taxon>Bacteroidales</taxon>
        <taxon>Rikenellaceae</taxon>
        <taxon>Alistipes</taxon>
    </lineage>
</organism>